<sequence>MLCEKIIYLNNFEFTGEIIKNNKNIKLNQKKIKKSKKLFHNTNQKQLNCILMSKIYNPQIYFDEIYKSLPKIVNLYFLSQNPHFFGRLYLRTISLKVTYFNISFHQVDVRDQKKVDGSFKEKKHFIMDIVNLIQPGPNRPGNKKQYVRAVYFGLVRRSIEKL</sequence>
<comment type="caution">
    <text evidence="1">The sequence shown here is derived from an EMBL/GenBank/DDBJ whole genome shotgun (WGS) entry which is preliminary data.</text>
</comment>
<evidence type="ECO:0000313" key="1">
    <source>
        <dbReference type="EMBL" id="RNA37060.1"/>
    </source>
</evidence>
<gene>
    <name evidence="1" type="ORF">BpHYR1_023772</name>
</gene>
<keyword evidence="2" id="KW-1185">Reference proteome</keyword>
<organism evidence="1 2">
    <name type="scientific">Brachionus plicatilis</name>
    <name type="common">Marine rotifer</name>
    <name type="synonym">Brachionus muelleri</name>
    <dbReference type="NCBI Taxonomy" id="10195"/>
    <lineage>
        <taxon>Eukaryota</taxon>
        <taxon>Metazoa</taxon>
        <taxon>Spiralia</taxon>
        <taxon>Gnathifera</taxon>
        <taxon>Rotifera</taxon>
        <taxon>Eurotatoria</taxon>
        <taxon>Monogononta</taxon>
        <taxon>Pseudotrocha</taxon>
        <taxon>Ploima</taxon>
        <taxon>Brachionidae</taxon>
        <taxon>Brachionus</taxon>
    </lineage>
</organism>
<name>A0A3M7SN51_BRAPC</name>
<evidence type="ECO:0000313" key="2">
    <source>
        <dbReference type="Proteomes" id="UP000276133"/>
    </source>
</evidence>
<protein>
    <submittedName>
        <fullName evidence="1">Uncharacterized protein</fullName>
    </submittedName>
</protein>
<accession>A0A3M7SN51</accession>
<dbReference type="AlphaFoldDB" id="A0A3M7SN51"/>
<proteinExistence type="predicted"/>
<reference evidence="1 2" key="1">
    <citation type="journal article" date="2018" name="Sci. Rep.">
        <title>Genomic signatures of local adaptation to the degree of environmental predictability in rotifers.</title>
        <authorList>
            <person name="Franch-Gras L."/>
            <person name="Hahn C."/>
            <person name="Garcia-Roger E.M."/>
            <person name="Carmona M.J."/>
            <person name="Serra M."/>
            <person name="Gomez A."/>
        </authorList>
    </citation>
    <scope>NUCLEOTIDE SEQUENCE [LARGE SCALE GENOMIC DNA]</scope>
    <source>
        <strain evidence="1">HYR1</strain>
    </source>
</reference>
<dbReference type="EMBL" id="REGN01001099">
    <property type="protein sequence ID" value="RNA37060.1"/>
    <property type="molecule type" value="Genomic_DNA"/>
</dbReference>
<dbReference type="Proteomes" id="UP000276133">
    <property type="component" value="Unassembled WGS sequence"/>
</dbReference>